<dbReference type="Proteomes" id="UP000299102">
    <property type="component" value="Unassembled WGS sequence"/>
</dbReference>
<evidence type="ECO:0000313" key="2">
    <source>
        <dbReference type="Proteomes" id="UP000299102"/>
    </source>
</evidence>
<sequence>MTELLEARPLWGYDRSELLGARTLRGYDRSELLGARTLQGYDRSELLGARPLRGYNRSELLELELFGGYDRLQCADTRAAGSARGRHGVTGPRLGQVQRCCEPQPFIVTAAPGAPRAAAGEVALTELDISARWTVSERERARAPEGDSNAQSHVTFLFSRTSRALEPAIIATRLRDVTALPNARGRNPRAPAASPRGAYDAAHVIFHGLPKGLYHALPNRGPRWRGRRPAATNGRSAFTAFRNPTSSSVLSSLHHVSGGTFRNALFRQRLLSCAIPWVPLPASILVSDFKILSPLTLSQLIGLIRLRK</sequence>
<gene>
    <name evidence="1" type="ORF">EVAR_80024_1</name>
</gene>
<accession>A0A4C1WNP1</accession>
<organism evidence="1 2">
    <name type="scientific">Eumeta variegata</name>
    <name type="common">Bagworm moth</name>
    <name type="synonym">Eumeta japonica</name>
    <dbReference type="NCBI Taxonomy" id="151549"/>
    <lineage>
        <taxon>Eukaryota</taxon>
        <taxon>Metazoa</taxon>
        <taxon>Ecdysozoa</taxon>
        <taxon>Arthropoda</taxon>
        <taxon>Hexapoda</taxon>
        <taxon>Insecta</taxon>
        <taxon>Pterygota</taxon>
        <taxon>Neoptera</taxon>
        <taxon>Endopterygota</taxon>
        <taxon>Lepidoptera</taxon>
        <taxon>Glossata</taxon>
        <taxon>Ditrysia</taxon>
        <taxon>Tineoidea</taxon>
        <taxon>Psychidae</taxon>
        <taxon>Oiketicinae</taxon>
        <taxon>Eumeta</taxon>
    </lineage>
</organism>
<keyword evidence="2" id="KW-1185">Reference proteome</keyword>
<name>A0A4C1WNP1_EUMVA</name>
<protein>
    <submittedName>
        <fullName evidence="1">Uncharacterized protein</fullName>
    </submittedName>
</protein>
<comment type="caution">
    <text evidence="1">The sequence shown here is derived from an EMBL/GenBank/DDBJ whole genome shotgun (WGS) entry which is preliminary data.</text>
</comment>
<dbReference type="AlphaFoldDB" id="A0A4C1WNP1"/>
<dbReference type="EMBL" id="BGZK01000592">
    <property type="protein sequence ID" value="GBP51929.1"/>
    <property type="molecule type" value="Genomic_DNA"/>
</dbReference>
<proteinExistence type="predicted"/>
<reference evidence="1 2" key="1">
    <citation type="journal article" date="2019" name="Commun. Biol.">
        <title>The bagworm genome reveals a unique fibroin gene that provides high tensile strength.</title>
        <authorList>
            <person name="Kono N."/>
            <person name="Nakamura H."/>
            <person name="Ohtoshi R."/>
            <person name="Tomita M."/>
            <person name="Numata K."/>
            <person name="Arakawa K."/>
        </authorList>
    </citation>
    <scope>NUCLEOTIDE SEQUENCE [LARGE SCALE GENOMIC DNA]</scope>
</reference>
<evidence type="ECO:0000313" key="1">
    <source>
        <dbReference type="EMBL" id="GBP51929.1"/>
    </source>
</evidence>